<dbReference type="Gene3D" id="3.30.700.30">
    <property type="match status" value="1"/>
</dbReference>
<evidence type="ECO:0000313" key="3">
    <source>
        <dbReference type="Proteomes" id="UP000735302"/>
    </source>
</evidence>
<proteinExistence type="predicted"/>
<dbReference type="Pfam" id="PF18140">
    <property type="entry name" value="PCC_BT"/>
    <property type="match status" value="1"/>
</dbReference>
<sequence length="101" mass="11080">MSEKAYDLSQFMLEKKELDTTALVMAPMPGVLKSVSVAVGDMVTVADSNFDVSGNLSFASPLMDLSINGEQRLLQIQQRHGGGKYQVRFFGTVVRFPSVLH</sequence>
<evidence type="ECO:0000313" key="2">
    <source>
        <dbReference type="EMBL" id="GFO31216.1"/>
    </source>
</evidence>
<dbReference type="AlphaFoldDB" id="A0AAV4CIC6"/>
<reference evidence="2 3" key="1">
    <citation type="journal article" date="2021" name="Elife">
        <title>Chloroplast acquisition without the gene transfer in kleptoplastic sea slugs, Plakobranchus ocellatus.</title>
        <authorList>
            <person name="Maeda T."/>
            <person name="Takahashi S."/>
            <person name="Yoshida T."/>
            <person name="Shimamura S."/>
            <person name="Takaki Y."/>
            <person name="Nagai Y."/>
            <person name="Toyoda A."/>
            <person name="Suzuki Y."/>
            <person name="Arimoto A."/>
            <person name="Ishii H."/>
            <person name="Satoh N."/>
            <person name="Nishiyama T."/>
            <person name="Hasebe M."/>
            <person name="Maruyama T."/>
            <person name="Minagawa J."/>
            <person name="Obokata J."/>
            <person name="Shigenobu S."/>
        </authorList>
    </citation>
    <scope>NUCLEOTIDE SEQUENCE [LARGE SCALE GENOMIC DNA]</scope>
</reference>
<organism evidence="2 3">
    <name type="scientific">Plakobranchus ocellatus</name>
    <dbReference type="NCBI Taxonomy" id="259542"/>
    <lineage>
        <taxon>Eukaryota</taxon>
        <taxon>Metazoa</taxon>
        <taxon>Spiralia</taxon>
        <taxon>Lophotrochozoa</taxon>
        <taxon>Mollusca</taxon>
        <taxon>Gastropoda</taxon>
        <taxon>Heterobranchia</taxon>
        <taxon>Euthyneura</taxon>
        <taxon>Panpulmonata</taxon>
        <taxon>Sacoglossa</taxon>
        <taxon>Placobranchoidea</taxon>
        <taxon>Plakobranchidae</taxon>
        <taxon>Plakobranchus</taxon>
    </lineage>
</organism>
<gene>
    <name evidence="2" type="ORF">PoB_005772100</name>
</gene>
<comment type="caution">
    <text evidence="2">The sequence shown here is derived from an EMBL/GenBank/DDBJ whole genome shotgun (WGS) entry which is preliminary data.</text>
</comment>
<protein>
    <submittedName>
        <fullName evidence="2">Propionyl-coa carboxylase alpha chain, mitochondrial</fullName>
    </submittedName>
</protein>
<evidence type="ECO:0000259" key="1">
    <source>
        <dbReference type="Pfam" id="PF18140"/>
    </source>
</evidence>
<dbReference type="Proteomes" id="UP000735302">
    <property type="component" value="Unassembled WGS sequence"/>
</dbReference>
<keyword evidence="3" id="KW-1185">Reference proteome</keyword>
<dbReference type="InterPro" id="IPR041265">
    <property type="entry name" value="PCC_BT"/>
</dbReference>
<name>A0AAV4CIC6_9GAST</name>
<dbReference type="EMBL" id="BLXT01006360">
    <property type="protein sequence ID" value="GFO31216.1"/>
    <property type="molecule type" value="Genomic_DNA"/>
</dbReference>
<feature type="domain" description="Propionyl-coenzyme A carboxylase BT" evidence="1">
    <location>
        <begin position="42"/>
        <end position="95"/>
    </location>
</feature>
<accession>A0AAV4CIC6</accession>